<keyword evidence="2" id="KW-1185">Reference proteome</keyword>
<dbReference type="EMBL" id="MDEO01000036">
    <property type="protein sequence ID" value="OCX13378.1"/>
    <property type="molecule type" value="Genomic_DNA"/>
</dbReference>
<dbReference type="Proteomes" id="UP000094412">
    <property type="component" value="Unassembled WGS sequence"/>
</dbReference>
<evidence type="ECO:0008006" key="3">
    <source>
        <dbReference type="Google" id="ProtNLM"/>
    </source>
</evidence>
<protein>
    <recommendedName>
        <fullName evidence="3">DUF551 domain-containing protein</fullName>
    </recommendedName>
</protein>
<comment type="caution">
    <text evidence="1">The sequence shown here is derived from an EMBL/GenBank/DDBJ whole genome shotgun (WGS) entry which is preliminary data.</text>
</comment>
<accession>A0A1C2DF56</accession>
<dbReference type="RefSeq" id="WP_024922960.1">
    <property type="nucleotide sequence ID" value="NZ_MDEO01000036.1"/>
</dbReference>
<evidence type="ECO:0000313" key="1">
    <source>
        <dbReference type="EMBL" id="OCX13378.1"/>
    </source>
</evidence>
<sequence length="103" mass="11315">MKESTGWRHMSSAPRDGSRILVTVRSSEQGPAEVDVAFWARADQYGMEGWRANDSYPGHMIEYADPELKCWMALPSANAAASTVADMPTPWEGSEEELHGSGI</sequence>
<name>A0A1C2DF56_9HYPH</name>
<gene>
    <name evidence="1" type="ORF">QV13_28195</name>
</gene>
<proteinExistence type="predicted"/>
<reference evidence="1 2" key="1">
    <citation type="submission" date="2016-08" db="EMBL/GenBank/DDBJ databases">
        <title>Whole genome sequence of Mesorhizobium sp. strain UASWS1009 isolated from industrial sewage.</title>
        <authorList>
            <person name="Crovadore J."/>
            <person name="Calmin G."/>
            <person name="Chablais R."/>
            <person name="Cochard B."/>
            <person name="Lefort F."/>
        </authorList>
    </citation>
    <scope>NUCLEOTIDE SEQUENCE [LARGE SCALE GENOMIC DNA]</scope>
    <source>
        <strain evidence="1 2">UASWS1009</strain>
    </source>
</reference>
<organism evidence="1 2">
    <name type="scientific">Mesorhizobium hungaricum</name>
    <dbReference type="NCBI Taxonomy" id="1566387"/>
    <lineage>
        <taxon>Bacteria</taxon>
        <taxon>Pseudomonadati</taxon>
        <taxon>Pseudomonadota</taxon>
        <taxon>Alphaproteobacteria</taxon>
        <taxon>Hyphomicrobiales</taxon>
        <taxon>Phyllobacteriaceae</taxon>
        <taxon>Mesorhizobium</taxon>
    </lineage>
</organism>
<dbReference type="STRING" id="1566387.QV13_28195"/>
<dbReference type="OrthoDB" id="5508973at2"/>
<evidence type="ECO:0000313" key="2">
    <source>
        <dbReference type="Proteomes" id="UP000094412"/>
    </source>
</evidence>
<dbReference type="AlphaFoldDB" id="A0A1C2DF56"/>